<comment type="caution">
    <text evidence="1">The sequence shown here is derived from an EMBL/GenBank/DDBJ whole genome shotgun (WGS) entry which is preliminary data.</text>
</comment>
<evidence type="ECO:0000313" key="1">
    <source>
        <dbReference type="EMBL" id="GMN47300.1"/>
    </source>
</evidence>
<name>A0AA88A7T1_FICCA</name>
<gene>
    <name evidence="1" type="ORF">TIFTF001_016479</name>
</gene>
<dbReference type="AlphaFoldDB" id="A0AA88A7T1"/>
<keyword evidence="2" id="KW-1185">Reference proteome</keyword>
<dbReference type="Gramene" id="FCD_00022136-RA">
    <property type="protein sequence ID" value="FCD_00022136-RA:cds"/>
    <property type="gene ID" value="FCD_00022136"/>
</dbReference>
<accession>A0AA88A7T1</accession>
<proteinExistence type="predicted"/>
<protein>
    <submittedName>
        <fullName evidence="1">Uncharacterized protein</fullName>
    </submittedName>
</protein>
<organism evidence="1 2">
    <name type="scientific">Ficus carica</name>
    <name type="common">Common fig</name>
    <dbReference type="NCBI Taxonomy" id="3494"/>
    <lineage>
        <taxon>Eukaryota</taxon>
        <taxon>Viridiplantae</taxon>
        <taxon>Streptophyta</taxon>
        <taxon>Embryophyta</taxon>
        <taxon>Tracheophyta</taxon>
        <taxon>Spermatophyta</taxon>
        <taxon>Magnoliopsida</taxon>
        <taxon>eudicotyledons</taxon>
        <taxon>Gunneridae</taxon>
        <taxon>Pentapetalae</taxon>
        <taxon>rosids</taxon>
        <taxon>fabids</taxon>
        <taxon>Rosales</taxon>
        <taxon>Moraceae</taxon>
        <taxon>Ficeae</taxon>
        <taxon>Ficus</taxon>
    </lineage>
</organism>
<reference evidence="1" key="1">
    <citation type="submission" date="2023-07" db="EMBL/GenBank/DDBJ databases">
        <title>draft genome sequence of fig (Ficus carica).</title>
        <authorList>
            <person name="Takahashi T."/>
            <person name="Nishimura K."/>
        </authorList>
    </citation>
    <scope>NUCLEOTIDE SEQUENCE</scope>
</reference>
<evidence type="ECO:0000313" key="2">
    <source>
        <dbReference type="Proteomes" id="UP001187192"/>
    </source>
</evidence>
<dbReference type="EMBL" id="BTGU01000025">
    <property type="protein sequence ID" value="GMN47300.1"/>
    <property type="molecule type" value="Genomic_DNA"/>
</dbReference>
<dbReference type="Proteomes" id="UP001187192">
    <property type="component" value="Unassembled WGS sequence"/>
</dbReference>
<sequence>MGLSGTNKKVGLGFGATFDEWRRKGWEGGALGFLSSLSSSPEIGEGEGA</sequence>